<reference evidence="1 2" key="1">
    <citation type="submission" date="2016-11" db="EMBL/GenBank/DDBJ databases">
        <authorList>
            <person name="Jaros S."/>
            <person name="Januszkiewicz K."/>
            <person name="Wedrychowicz H."/>
        </authorList>
    </citation>
    <scope>NUCLEOTIDE SEQUENCE [LARGE SCALE GENOMIC DNA]</scope>
    <source>
        <strain evidence="1 2">BPI-34</strain>
    </source>
</reference>
<dbReference type="AlphaFoldDB" id="A0A1M7CZM6"/>
<gene>
    <name evidence="1" type="ORF">SAMN04488494_0578</name>
</gene>
<dbReference type="RefSeq" id="WP_211839374.1">
    <property type="nucleotide sequence ID" value="NZ_FRCJ01000001.1"/>
</dbReference>
<dbReference type="Gene3D" id="3.40.630.10">
    <property type="entry name" value="Zn peptidases"/>
    <property type="match status" value="1"/>
</dbReference>
<organism evidence="1 2">
    <name type="scientific">Xylanibacter ruminicola</name>
    <name type="common">Prevotella ruminicola</name>
    <dbReference type="NCBI Taxonomy" id="839"/>
    <lineage>
        <taxon>Bacteria</taxon>
        <taxon>Pseudomonadati</taxon>
        <taxon>Bacteroidota</taxon>
        <taxon>Bacteroidia</taxon>
        <taxon>Bacteroidales</taxon>
        <taxon>Prevotellaceae</taxon>
        <taxon>Xylanibacter</taxon>
    </lineage>
</organism>
<dbReference type="SUPFAM" id="SSF53187">
    <property type="entry name" value="Zn-dependent exopeptidases"/>
    <property type="match status" value="1"/>
</dbReference>
<accession>A0A1M7CZM6</accession>
<dbReference type="EMBL" id="FRCJ01000001">
    <property type="protein sequence ID" value="SHL72658.1"/>
    <property type="molecule type" value="Genomic_DNA"/>
</dbReference>
<dbReference type="Proteomes" id="UP000184280">
    <property type="component" value="Unassembled WGS sequence"/>
</dbReference>
<dbReference type="PANTHER" id="PTHR32481">
    <property type="entry name" value="AMINOPEPTIDASE"/>
    <property type="match status" value="1"/>
</dbReference>
<dbReference type="PANTHER" id="PTHR32481:SF0">
    <property type="entry name" value="AMINOPEPTIDASE YPDE-RELATED"/>
    <property type="match status" value="1"/>
</dbReference>
<sequence length="345" mass="39359">MNKELLFQLYGVFSPSGKEKKMRKFIKDYIKRNCGKCEVTQDKIGNLFVVKGQSETYPCLAAHIDQVQKIHSKDFTCIEIQDKVIGWSPKMMEQQGLGADDKNGIWICLECLKRYDVIKVAFFVGEEVGCVGSSGCDLDFFTDCRFIIEPDRRGSSDLITDMCCGNVCSYDFIDALDAKSFGYEHDSGSITDVGELVPRGVGISCLNLSCGYYRAHTDYEYTCLPELNKCLDFVCHIIETCTEVYPFHYYGGRYSYGGYYGGFYEDEDYDMMEQLLSQDNSLSFEDICNDWCLNFHTRDKDILSDIYQDARINLGIDDDSDFFMNDDDDDSGEIIFKLSPLKNVS</sequence>
<evidence type="ECO:0000313" key="1">
    <source>
        <dbReference type="EMBL" id="SHL72658.1"/>
    </source>
</evidence>
<dbReference type="InterPro" id="IPR051464">
    <property type="entry name" value="Peptidase_M42_aminopept"/>
</dbReference>
<name>A0A1M7CZM6_XYLRU</name>
<protein>
    <submittedName>
        <fullName evidence="1">Uncharacterized protein</fullName>
    </submittedName>
</protein>
<evidence type="ECO:0000313" key="2">
    <source>
        <dbReference type="Proteomes" id="UP000184280"/>
    </source>
</evidence>
<proteinExistence type="predicted"/>